<dbReference type="EMBL" id="JACGCM010001854">
    <property type="protein sequence ID" value="KAF6148229.1"/>
    <property type="molecule type" value="Genomic_DNA"/>
</dbReference>
<keyword evidence="4" id="KW-0349">Heme</keyword>
<evidence type="ECO:0000256" key="6">
    <source>
        <dbReference type="ARBA" id="ARBA00023002"/>
    </source>
</evidence>
<dbReference type="Gene3D" id="1.10.420.10">
    <property type="entry name" value="Peroxidase, domain 2"/>
    <property type="match status" value="1"/>
</dbReference>
<dbReference type="Proteomes" id="UP000541444">
    <property type="component" value="Unassembled WGS sequence"/>
</dbReference>
<evidence type="ECO:0000313" key="11">
    <source>
        <dbReference type="Proteomes" id="UP000541444"/>
    </source>
</evidence>
<dbReference type="OrthoDB" id="2113341at2759"/>
<dbReference type="PANTHER" id="PTHR31517:SF84">
    <property type="entry name" value="PEROXIDASE"/>
    <property type="match status" value="1"/>
</dbReference>
<protein>
    <recommendedName>
        <fullName evidence="9">Plant heme peroxidase family profile domain-containing protein</fullName>
    </recommendedName>
</protein>
<comment type="caution">
    <text evidence="10">The sequence shown here is derived from an EMBL/GenBank/DDBJ whole genome shotgun (WGS) entry which is preliminary data.</text>
</comment>
<organism evidence="10 11">
    <name type="scientific">Kingdonia uniflora</name>
    <dbReference type="NCBI Taxonomy" id="39325"/>
    <lineage>
        <taxon>Eukaryota</taxon>
        <taxon>Viridiplantae</taxon>
        <taxon>Streptophyta</taxon>
        <taxon>Embryophyta</taxon>
        <taxon>Tracheophyta</taxon>
        <taxon>Spermatophyta</taxon>
        <taxon>Magnoliopsida</taxon>
        <taxon>Ranunculales</taxon>
        <taxon>Circaeasteraceae</taxon>
        <taxon>Kingdonia</taxon>
    </lineage>
</organism>
<dbReference type="PANTHER" id="PTHR31517">
    <property type="match status" value="1"/>
</dbReference>
<comment type="cofactor">
    <cofactor evidence="8">
        <name>Ca(2+)</name>
        <dbReference type="ChEBI" id="CHEBI:29108"/>
    </cofactor>
    <text evidence="8">Binds 2 calcium ions per subunit.</text>
</comment>
<keyword evidence="7" id="KW-0408">Iron</keyword>
<sequence length="78" mass="8757">MNPSSPNTFDNGYYTDILKIRGLFMLNSTTNTAYQVKCNAFKPYRWKSKFAAAMVKMGQLDVLAGTKGEIRLKCSVPN</sequence>
<dbReference type="PROSITE" id="PS50873">
    <property type="entry name" value="PEROXIDASE_4"/>
    <property type="match status" value="1"/>
</dbReference>
<evidence type="ECO:0000256" key="4">
    <source>
        <dbReference type="ARBA" id="ARBA00022617"/>
    </source>
</evidence>
<dbReference type="AlphaFoldDB" id="A0A7J7M037"/>
<reference evidence="10 11" key="1">
    <citation type="journal article" date="2020" name="IScience">
        <title>Genome Sequencing of the Endangered Kingdonia uniflora (Circaeasteraceae, Ranunculales) Reveals Potential Mechanisms of Evolutionary Specialization.</title>
        <authorList>
            <person name="Sun Y."/>
            <person name="Deng T."/>
            <person name="Zhang A."/>
            <person name="Moore M.J."/>
            <person name="Landis J.B."/>
            <person name="Lin N."/>
            <person name="Zhang H."/>
            <person name="Zhang X."/>
            <person name="Huang J."/>
            <person name="Zhang X."/>
            <person name="Sun H."/>
            <person name="Wang H."/>
        </authorList>
    </citation>
    <scope>NUCLEOTIDE SEQUENCE [LARGE SCALE GENOMIC DNA]</scope>
    <source>
        <strain evidence="10">TB1705</strain>
        <tissue evidence="10">Leaf</tissue>
    </source>
</reference>
<comment type="cofactor">
    <cofactor evidence="2">
        <name>heme b</name>
        <dbReference type="ChEBI" id="CHEBI:60344"/>
    </cofactor>
</comment>
<evidence type="ECO:0000256" key="1">
    <source>
        <dbReference type="ARBA" id="ARBA00000189"/>
    </source>
</evidence>
<evidence type="ECO:0000259" key="9">
    <source>
        <dbReference type="PROSITE" id="PS50873"/>
    </source>
</evidence>
<keyword evidence="8" id="KW-0106">Calcium</keyword>
<dbReference type="GO" id="GO:0006979">
    <property type="term" value="P:response to oxidative stress"/>
    <property type="evidence" value="ECO:0007669"/>
    <property type="project" value="InterPro"/>
</dbReference>
<dbReference type="GO" id="GO:0020037">
    <property type="term" value="F:heme binding"/>
    <property type="evidence" value="ECO:0007669"/>
    <property type="project" value="InterPro"/>
</dbReference>
<evidence type="ECO:0000256" key="2">
    <source>
        <dbReference type="ARBA" id="ARBA00001970"/>
    </source>
</evidence>
<evidence type="ECO:0000313" key="10">
    <source>
        <dbReference type="EMBL" id="KAF6148229.1"/>
    </source>
</evidence>
<dbReference type="InterPro" id="IPR000823">
    <property type="entry name" value="Peroxidase_pln"/>
</dbReference>
<dbReference type="InterPro" id="IPR010255">
    <property type="entry name" value="Haem_peroxidase_sf"/>
</dbReference>
<feature type="binding site" evidence="8">
    <location>
        <position position="10"/>
    </location>
    <ligand>
        <name>Ca(2+)</name>
        <dbReference type="ChEBI" id="CHEBI:29108"/>
        <label>2</label>
    </ligand>
</feature>
<comment type="catalytic activity">
    <reaction evidence="1">
        <text>2 a phenolic donor + H2O2 = 2 a phenolic radical donor + 2 H2O</text>
        <dbReference type="Rhea" id="RHEA:56136"/>
        <dbReference type="ChEBI" id="CHEBI:15377"/>
        <dbReference type="ChEBI" id="CHEBI:16240"/>
        <dbReference type="ChEBI" id="CHEBI:139520"/>
        <dbReference type="ChEBI" id="CHEBI:139521"/>
        <dbReference type="EC" id="1.11.1.7"/>
    </reaction>
</comment>
<keyword evidence="3" id="KW-0575">Peroxidase</keyword>
<accession>A0A7J7M037</accession>
<dbReference type="GO" id="GO:0046872">
    <property type="term" value="F:metal ion binding"/>
    <property type="evidence" value="ECO:0007669"/>
    <property type="project" value="UniProtKB-KW"/>
</dbReference>
<dbReference type="SUPFAM" id="SSF48113">
    <property type="entry name" value="Heme-dependent peroxidases"/>
    <property type="match status" value="1"/>
</dbReference>
<name>A0A7J7M037_9MAGN</name>
<proteinExistence type="predicted"/>
<keyword evidence="6" id="KW-0560">Oxidoreductase</keyword>
<keyword evidence="11" id="KW-1185">Reference proteome</keyword>
<feature type="domain" description="Plant heme peroxidase family profile" evidence="9">
    <location>
        <begin position="1"/>
        <end position="78"/>
    </location>
</feature>
<evidence type="ECO:0000256" key="8">
    <source>
        <dbReference type="PIRSR" id="PIRSR600823-3"/>
    </source>
</evidence>
<dbReference type="GO" id="GO:0140825">
    <property type="term" value="F:lactoperoxidase activity"/>
    <property type="evidence" value="ECO:0007669"/>
    <property type="project" value="UniProtKB-EC"/>
</dbReference>
<evidence type="ECO:0000256" key="5">
    <source>
        <dbReference type="ARBA" id="ARBA00022723"/>
    </source>
</evidence>
<evidence type="ECO:0000256" key="7">
    <source>
        <dbReference type="ARBA" id="ARBA00023004"/>
    </source>
</evidence>
<keyword evidence="5 8" id="KW-0479">Metal-binding</keyword>
<dbReference type="InterPro" id="IPR002016">
    <property type="entry name" value="Haem_peroxidase"/>
</dbReference>
<gene>
    <name evidence="10" type="ORF">GIB67_012004</name>
</gene>
<evidence type="ECO:0000256" key="3">
    <source>
        <dbReference type="ARBA" id="ARBA00022559"/>
    </source>
</evidence>